<evidence type="ECO:0000313" key="4">
    <source>
        <dbReference type="EMBL" id="MBW8639027.1"/>
    </source>
</evidence>
<keyword evidence="5" id="KW-1185">Reference proteome</keyword>
<evidence type="ECO:0000256" key="1">
    <source>
        <dbReference type="SAM" id="MobiDB-lite"/>
    </source>
</evidence>
<dbReference type="SUPFAM" id="SSF55486">
    <property type="entry name" value="Metalloproteases ('zincins'), catalytic domain"/>
    <property type="match status" value="1"/>
</dbReference>
<accession>A0AAE2ZQR3</accession>
<organism evidence="4 5">
    <name type="scientific">Flavimaribacter sediminis</name>
    <dbReference type="NCBI Taxonomy" id="2865987"/>
    <lineage>
        <taxon>Bacteria</taxon>
        <taxon>Pseudomonadati</taxon>
        <taxon>Pseudomonadota</taxon>
        <taxon>Alphaproteobacteria</taxon>
        <taxon>Hyphomicrobiales</taxon>
        <taxon>Rhizobiaceae</taxon>
        <taxon>Flavimaribacter</taxon>
    </lineage>
</organism>
<protein>
    <submittedName>
        <fullName evidence="4">DUF11 domain-containing protein</fullName>
    </submittedName>
</protein>
<dbReference type="Proteomes" id="UP001196509">
    <property type="component" value="Unassembled WGS sequence"/>
</dbReference>
<dbReference type="InterPro" id="IPR001434">
    <property type="entry name" value="OmcB-like_DUF11"/>
</dbReference>
<feature type="domain" description="CARDB" evidence="3">
    <location>
        <begin position="917"/>
        <end position="1018"/>
    </location>
</feature>
<reference evidence="4" key="1">
    <citation type="submission" date="2021-08" db="EMBL/GenBank/DDBJ databases">
        <title>Hoeflea bacterium WL0058 sp. nov., isolated from the sediment.</title>
        <authorList>
            <person name="Wang L."/>
            <person name="Zhang D."/>
        </authorList>
    </citation>
    <scope>NUCLEOTIDE SEQUENCE</scope>
    <source>
        <strain evidence="4">WL0058</strain>
    </source>
</reference>
<feature type="domain" description="DUF11" evidence="2">
    <location>
        <begin position="646"/>
        <end position="763"/>
    </location>
</feature>
<gene>
    <name evidence="4" type="ORF">K1W69_17660</name>
</gene>
<proteinExistence type="predicted"/>
<feature type="region of interest" description="Disordered" evidence="1">
    <location>
        <begin position="510"/>
        <end position="547"/>
    </location>
</feature>
<dbReference type="InterPro" id="IPR024079">
    <property type="entry name" value="MetalloPept_cat_dom_sf"/>
</dbReference>
<dbReference type="EMBL" id="JAICBX010000003">
    <property type="protein sequence ID" value="MBW8639027.1"/>
    <property type="molecule type" value="Genomic_DNA"/>
</dbReference>
<evidence type="ECO:0000313" key="5">
    <source>
        <dbReference type="Proteomes" id="UP001196509"/>
    </source>
</evidence>
<evidence type="ECO:0000259" key="3">
    <source>
        <dbReference type="Pfam" id="PF07705"/>
    </source>
</evidence>
<dbReference type="Gene3D" id="3.40.390.10">
    <property type="entry name" value="Collagenase (Catalytic Domain)"/>
    <property type="match status" value="1"/>
</dbReference>
<evidence type="ECO:0000259" key="2">
    <source>
        <dbReference type="Pfam" id="PF01345"/>
    </source>
</evidence>
<dbReference type="Pfam" id="PF01345">
    <property type="entry name" value="DUF11"/>
    <property type="match status" value="1"/>
</dbReference>
<dbReference type="Gene3D" id="2.60.40.10">
    <property type="entry name" value="Immunoglobulins"/>
    <property type="match status" value="1"/>
</dbReference>
<dbReference type="Pfam" id="PF07705">
    <property type="entry name" value="CARDB"/>
    <property type="match status" value="1"/>
</dbReference>
<dbReference type="InterPro" id="IPR011635">
    <property type="entry name" value="CARDB"/>
</dbReference>
<feature type="region of interest" description="Disordered" evidence="1">
    <location>
        <begin position="908"/>
        <end position="932"/>
    </location>
</feature>
<comment type="caution">
    <text evidence="4">The sequence shown here is derived from an EMBL/GenBank/DDBJ whole genome shotgun (WGS) entry which is preliminary data.</text>
</comment>
<feature type="compositionally biased region" description="Basic and acidic residues" evidence="1">
    <location>
        <begin position="908"/>
        <end position="919"/>
    </location>
</feature>
<sequence length="1026" mass="108757">MNFNGFVLVSALFIPSLLIELGLTGEVRAESFCGGELTLTTIDFTSSGGQNASVEAAANTARLSAEGGAAGSENSSTAELGFRFTPTISGPVHASFNGILAVGELHGFGNINAGSIRVEAKLRDLTNDVELASVVAVDHSENGAPFTSTIQPVNAIPFAPIEMDVNLTAGVEYAAFIRARAVANGLQGDSDFRTGSRRVELAGVVLSTDLDDSDGDGLYDLWETQGVDADCDPSNGVDVDLVAMGANPNHKDLFLEIDWMPGAEPTRGMVQALKNAFALAPKDAGGIVNPDNADGIEIHVDAGNLIDLSAAEDGFSNGSCNDGIDNGSDGFADAGDTDCLVGDIAFSDLAAGGGNLGRGNQVPVANITDLGTDQDGDGEVEFYETRNDNFDEERRQIFRYVMSAPRKGSLLGEAELGGNDVLILLAPETVGCQAPQNGLFPSGTGSATLMHELGHALGLRHGGAPGEPNRKPNFVSIMNYAYAFGIKQENPLTASDLDGDGVKDCRIMDYSPPRVPGGRVSAPIPQPDGILDEDDLDEGKRTDPSDQANHITYFDQTAGQWVDSRIDVAIDWDGDSNSGETGVDSDINNDGDLEELSGFNDWDAIVLSQLDFDDSETGPVSNLAQAIEVDDGDEILEIYEQTLATDFQVEKQVVSDFVVAGQSLDYDVTVTNNGPNRAEFVLTDSFPEQAVLLDVPGGCALSGNQEVSCDPVMLEVGKSMSFKLGLRLRADLDCDGAQFLTVNNRAVVESITGKDLDEDNNETVIDARALCVKYEYAAKFACGEQTSLQPAPLTRGIYATTVNIHNPNDEQVHLFKKVALTYPPAAQKPGNVFPLAIDELAYDEALKTECTEILRNASDIAGNPVPFAEGFVVVQAPRSLDVSGLYSVTTAQTSMHVEQIRERIRKPVEKEPTPREKPDLTPLKYSCVPPGPGEGNRPKEIRVFVRNLGPGAAPASITSAQFGALAVPDVDTPALASGETTEIGFPIPERCPAACTFNVLADDPELIEETNENNNVLEGQCLPLPG</sequence>
<name>A0AAE2ZQR3_9HYPH</name>
<dbReference type="AlphaFoldDB" id="A0AAE2ZQR3"/>
<dbReference type="GO" id="GO:0008237">
    <property type="term" value="F:metallopeptidase activity"/>
    <property type="evidence" value="ECO:0007669"/>
    <property type="project" value="InterPro"/>
</dbReference>
<dbReference type="InterPro" id="IPR013783">
    <property type="entry name" value="Ig-like_fold"/>
</dbReference>